<dbReference type="GO" id="GO:0008305">
    <property type="term" value="C:integrin complex"/>
    <property type="evidence" value="ECO:0007669"/>
    <property type="project" value="InterPro"/>
</dbReference>
<feature type="chain" id="PRO_5040530099" description="Integrin alpha-PS1" evidence="13">
    <location>
        <begin position="23"/>
        <end position="1075"/>
    </location>
</feature>
<comment type="similarity">
    <text evidence="2 13">Belongs to the integrin alpha chain family.</text>
</comment>
<dbReference type="InterPro" id="IPR000413">
    <property type="entry name" value="Integrin_alpha"/>
</dbReference>
<dbReference type="Gene3D" id="2.60.40.1510">
    <property type="entry name" value="ntegrin, alpha v. Chain A, domain 3"/>
    <property type="match status" value="1"/>
</dbReference>
<dbReference type="GO" id="GO:0007157">
    <property type="term" value="P:heterophilic cell-cell adhesion via plasma membrane cell adhesion molecules"/>
    <property type="evidence" value="ECO:0007669"/>
    <property type="project" value="UniProtKB-ARBA"/>
</dbReference>
<accession>A0A9P0D4U8</accession>
<evidence type="ECO:0000259" key="14">
    <source>
        <dbReference type="Pfam" id="PF08441"/>
    </source>
</evidence>
<feature type="transmembrane region" description="Helical" evidence="13">
    <location>
        <begin position="1021"/>
        <end position="1043"/>
    </location>
</feature>
<evidence type="ECO:0000256" key="2">
    <source>
        <dbReference type="ARBA" id="ARBA00008054"/>
    </source>
</evidence>
<evidence type="ECO:0000256" key="5">
    <source>
        <dbReference type="ARBA" id="ARBA00022737"/>
    </source>
</evidence>
<organism evidence="17 18">
    <name type="scientific">Psylliodes chrysocephalus</name>
    <dbReference type="NCBI Taxonomy" id="3402493"/>
    <lineage>
        <taxon>Eukaryota</taxon>
        <taxon>Metazoa</taxon>
        <taxon>Ecdysozoa</taxon>
        <taxon>Arthropoda</taxon>
        <taxon>Hexapoda</taxon>
        <taxon>Insecta</taxon>
        <taxon>Pterygota</taxon>
        <taxon>Neoptera</taxon>
        <taxon>Endopterygota</taxon>
        <taxon>Coleoptera</taxon>
        <taxon>Polyphaga</taxon>
        <taxon>Cucujiformia</taxon>
        <taxon>Chrysomeloidea</taxon>
        <taxon>Chrysomelidae</taxon>
        <taxon>Galerucinae</taxon>
        <taxon>Alticini</taxon>
        <taxon>Psylliodes</taxon>
    </lineage>
</organism>
<proteinExistence type="inferred from homology"/>
<feature type="domain" description="Integrin alpha second immunoglobulin-like" evidence="15">
    <location>
        <begin position="623"/>
        <end position="761"/>
    </location>
</feature>
<dbReference type="Gene3D" id="1.20.5.930">
    <property type="entry name" value="Bicelle-embedded integrin alpha(iib) transmembrane segment"/>
    <property type="match status" value="1"/>
</dbReference>
<dbReference type="Gene3D" id="2.60.40.1460">
    <property type="entry name" value="Integrin domains. Chain A, domain 2"/>
    <property type="match status" value="1"/>
</dbReference>
<comment type="subcellular location">
    <subcellularLocation>
        <location evidence="1 13">Membrane</location>
        <topology evidence="1 13">Single-pass type I membrane protein</topology>
    </subcellularLocation>
</comment>
<gene>
    <name evidence="17" type="ORF">PSYICH_LOCUS12391</name>
</gene>
<feature type="repeat" description="FG-GAP" evidence="12">
    <location>
        <begin position="31"/>
        <end position="99"/>
    </location>
</feature>
<dbReference type="InterPro" id="IPR032695">
    <property type="entry name" value="Integrin_dom_sf"/>
</dbReference>
<feature type="repeat" description="FG-GAP" evidence="12">
    <location>
        <begin position="309"/>
        <end position="368"/>
    </location>
</feature>
<dbReference type="InterPro" id="IPR013517">
    <property type="entry name" value="FG-GAP"/>
</dbReference>
<feature type="domain" description="Integrin alpha third immunoglobulin-like" evidence="16">
    <location>
        <begin position="779"/>
        <end position="998"/>
    </location>
</feature>
<keyword evidence="3 13" id="KW-0812">Transmembrane</keyword>
<dbReference type="InterPro" id="IPR028994">
    <property type="entry name" value="Integrin_alpha_N"/>
</dbReference>
<keyword evidence="4 13" id="KW-0732">Signal</keyword>
<dbReference type="SUPFAM" id="SSF69179">
    <property type="entry name" value="Integrin domains"/>
    <property type="match status" value="3"/>
</dbReference>
<dbReference type="GO" id="GO:0007160">
    <property type="term" value="P:cell-matrix adhesion"/>
    <property type="evidence" value="ECO:0007669"/>
    <property type="project" value="TreeGrafter"/>
</dbReference>
<evidence type="ECO:0000256" key="8">
    <source>
        <dbReference type="ARBA" id="ARBA00023037"/>
    </source>
</evidence>
<dbReference type="InterPro" id="IPR013519">
    <property type="entry name" value="Int_alpha_beta-p"/>
</dbReference>
<dbReference type="Pfam" id="PF20806">
    <property type="entry name" value="Integrin_A_Ig_3"/>
    <property type="match status" value="1"/>
</dbReference>
<keyword evidence="11" id="KW-0325">Glycoprotein</keyword>
<evidence type="ECO:0000256" key="10">
    <source>
        <dbReference type="ARBA" id="ARBA00023170"/>
    </source>
</evidence>
<feature type="domain" description="Integrin alpha first immunoglubulin-like" evidence="14">
    <location>
        <begin position="474"/>
        <end position="610"/>
    </location>
</feature>
<dbReference type="PANTHER" id="PTHR23220:SF122">
    <property type="entry name" value="INTEGRIN ALPHA-PS1"/>
    <property type="match status" value="1"/>
</dbReference>
<evidence type="ECO:0000256" key="12">
    <source>
        <dbReference type="PROSITE-ProRule" id="PRU00803"/>
    </source>
</evidence>
<feature type="repeat" description="FG-GAP" evidence="12">
    <location>
        <begin position="428"/>
        <end position="489"/>
    </location>
</feature>
<reference evidence="17" key="1">
    <citation type="submission" date="2022-01" db="EMBL/GenBank/DDBJ databases">
        <authorList>
            <person name="King R."/>
        </authorList>
    </citation>
    <scope>NUCLEOTIDE SEQUENCE</scope>
</reference>
<dbReference type="AlphaFoldDB" id="A0A9P0D4U8"/>
<keyword evidence="18" id="KW-1185">Reference proteome</keyword>
<dbReference type="SUPFAM" id="SSF69318">
    <property type="entry name" value="Integrin alpha N-terminal domain"/>
    <property type="match status" value="1"/>
</dbReference>
<name>A0A9P0D4U8_9CUCU</name>
<evidence type="ECO:0000256" key="7">
    <source>
        <dbReference type="ARBA" id="ARBA00022989"/>
    </source>
</evidence>
<dbReference type="OrthoDB" id="5317514at2759"/>
<keyword evidence="8 13" id="KW-0401">Integrin</keyword>
<evidence type="ECO:0000256" key="6">
    <source>
        <dbReference type="ARBA" id="ARBA00022889"/>
    </source>
</evidence>
<dbReference type="GO" id="GO:0005178">
    <property type="term" value="F:integrin binding"/>
    <property type="evidence" value="ECO:0007669"/>
    <property type="project" value="TreeGrafter"/>
</dbReference>
<sequence length="1075" mass="120396">MLQLQTFCKTLFLLIILSGARGFNLEDRDPLVKKAPIDQQGSYFGFSVAQHGTGDLNNNVGDNTYWMLVGAPLGKNLQPFTNHSGALFKCPISKDDNDCIQIETDGKRIEDFDYGDEEIDESQLKPPGTDEIKNGQWLGVTVKSQKPGGIVLVCAHRYIKSENLAKFHYGQGLCYLLDKDLNTYESLLLCKGRPMEKLHQQFGFCQVGTSASFVGEDFALMGSPGPYTWRGTIFGQIVIGEYLNRDKTIYHGPFGDIDLIEKYSYLGMSVGGGHFFSKKEYTYIAGAPRSKMVGQVYFFKKENTNEEFNTSLILTGEQFAASFGYELLATDINNDGYDDLLVGAPFYYSDRKGGAVYIYYNIKECTQDNCQWDKVLYGKTQSRFGFSMTSLGDINKDGYNDIAIGAPYEDDHGAIYIYLGSSNGISDEPSQIIKEKQIKTLGYSLSGGLDMDNNGYPDLLAGAFESDRVLFFKTRPIIDIKIVVKSEELKNINSTKKGCSHSPRSNSTCFSFSTCFSVVGSIKQKFNVIYNIAEEKKIVNRIWLVDNEHPDKRSPSKTKIVTVNGSSGLYCQDETANIKEGINDILSPIKFRVNYTLENDSFHTPILNKTSVKLITATFQKECGADDTCESNLTLSAGTDLSQDETGAYKINKINEDFILEVNVSNTGESAYEAKLFVIYPKTLSYIALKNDRNISDSVKCFFTNETLVICDIGNPLQKDAKVNLKLRFEISKDSKDQQILLSSFVNSTSTELSKKTSQTVVAILQKIAKFQIRGKASSNLFYGGRVIGESAINHLDEVGARVIHKYQIDNNGQWDLLNVKVSIKWPLQVSPGPARPNRPGKWLLYLESLPQLYGVNIEGYCTLLGDTKPNELSLNMSKGHDEPENLMMSNEFDEFNQTTHYRRKRSANYVVPHNITERGGKKRKIVIMDCYSGTAKCIDISCTIRKLTKENQAEIDIKSRIWNSTLVEDYSNLDWVVIRSTATVDIEDKSFNISSESITEFSAETIAYPEIVSGDTELNWVVIGGAVFVGLFLLIFLIFILYKCGFFKRKRVSKDPTLSGNLQKKGEADHLLKE</sequence>
<evidence type="ECO:0000259" key="16">
    <source>
        <dbReference type="Pfam" id="PF20806"/>
    </source>
</evidence>
<dbReference type="InterPro" id="IPR048286">
    <property type="entry name" value="Integrin_alpha_Ig-like_3"/>
</dbReference>
<dbReference type="PROSITE" id="PS00242">
    <property type="entry name" value="INTEGRIN_ALPHA"/>
    <property type="match status" value="1"/>
</dbReference>
<evidence type="ECO:0008006" key="19">
    <source>
        <dbReference type="Google" id="ProtNLM"/>
    </source>
</evidence>
<dbReference type="Gene3D" id="2.130.10.130">
    <property type="entry name" value="Integrin alpha, N-terminal"/>
    <property type="match status" value="1"/>
</dbReference>
<evidence type="ECO:0000256" key="3">
    <source>
        <dbReference type="ARBA" id="ARBA00022692"/>
    </source>
</evidence>
<dbReference type="PANTHER" id="PTHR23220">
    <property type="entry name" value="INTEGRIN ALPHA"/>
    <property type="match status" value="1"/>
</dbReference>
<dbReference type="InterPro" id="IPR048285">
    <property type="entry name" value="Integrin_alpha_Ig-like_2"/>
</dbReference>
<dbReference type="InterPro" id="IPR013649">
    <property type="entry name" value="Integrin_alpha_Ig-like_1"/>
</dbReference>
<evidence type="ECO:0000259" key="15">
    <source>
        <dbReference type="Pfam" id="PF20805"/>
    </source>
</evidence>
<keyword evidence="9 13" id="KW-0472">Membrane</keyword>
<dbReference type="Pfam" id="PF01839">
    <property type="entry name" value="FG-GAP"/>
    <property type="match status" value="2"/>
</dbReference>
<evidence type="ECO:0000256" key="4">
    <source>
        <dbReference type="ARBA" id="ARBA00022729"/>
    </source>
</evidence>
<keyword evidence="6 13" id="KW-0130">Cell adhesion</keyword>
<evidence type="ECO:0000256" key="11">
    <source>
        <dbReference type="ARBA" id="ARBA00023180"/>
    </source>
</evidence>
<keyword evidence="10 13" id="KW-0675">Receptor</keyword>
<dbReference type="GO" id="GO:0007229">
    <property type="term" value="P:integrin-mediated signaling pathway"/>
    <property type="evidence" value="ECO:0007669"/>
    <property type="project" value="UniProtKB-KW"/>
</dbReference>
<dbReference type="PRINTS" id="PR01185">
    <property type="entry name" value="INTEGRINA"/>
</dbReference>
<dbReference type="EMBL" id="OV651818">
    <property type="protein sequence ID" value="CAH1112321.1"/>
    <property type="molecule type" value="Genomic_DNA"/>
</dbReference>
<dbReference type="GO" id="GO:0048513">
    <property type="term" value="P:animal organ development"/>
    <property type="evidence" value="ECO:0007669"/>
    <property type="project" value="UniProtKB-ARBA"/>
</dbReference>
<evidence type="ECO:0000256" key="13">
    <source>
        <dbReference type="RuleBase" id="RU003762"/>
    </source>
</evidence>
<keyword evidence="5" id="KW-0677">Repeat</keyword>
<protein>
    <recommendedName>
        <fullName evidence="19">Integrin alpha-PS1</fullName>
    </recommendedName>
</protein>
<dbReference type="InterPro" id="IPR018184">
    <property type="entry name" value="Integrin_alpha_C_CS"/>
</dbReference>
<dbReference type="Proteomes" id="UP001153636">
    <property type="component" value="Chromosome 6"/>
</dbReference>
<evidence type="ECO:0000313" key="17">
    <source>
        <dbReference type="EMBL" id="CAH1112321.1"/>
    </source>
</evidence>
<dbReference type="PROSITE" id="PS51470">
    <property type="entry name" value="FG_GAP"/>
    <property type="match status" value="4"/>
</dbReference>
<feature type="signal peptide" evidence="13">
    <location>
        <begin position="1"/>
        <end position="22"/>
    </location>
</feature>
<evidence type="ECO:0000256" key="1">
    <source>
        <dbReference type="ARBA" id="ARBA00004479"/>
    </source>
</evidence>
<evidence type="ECO:0000256" key="9">
    <source>
        <dbReference type="ARBA" id="ARBA00023136"/>
    </source>
</evidence>
<feature type="repeat" description="FG-GAP" evidence="12">
    <location>
        <begin position="371"/>
        <end position="427"/>
    </location>
</feature>
<dbReference type="Pfam" id="PF08441">
    <property type="entry name" value="Integrin_A_Ig_1"/>
    <property type="match status" value="1"/>
</dbReference>
<dbReference type="GO" id="GO:0009897">
    <property type="term" value="C:external side of plasma membrane"/>
    <property type="evidence" value="ECO:0007669"/>
    <property type="project" value="TreeGrafter"/>
</dbReference>
<keyword evidence="7 13" id="KW-1133">Transmembrane helix</keyword>
<evidence type="ECO:0000313" key="18">
    <source>
        <dbReference type="Proteomes" id="UP001153636"/>
    </source>
</evidence>
<dbReference type="GO" id="GO:0033627">
    <property type="term" value="P:cell adhesion mediated by integrin"/>
    <property type="evidence" value="ECO:0007669"/>
    <property type="project" value="TreeGrafter"/>
</dbReference>
<dbReference type="SMART" id="SM00191">
    <property type="entry name" value="Int_alpha"/>
    <property type="match status" value="5"/>
</dbReference>
<dbReference type="Gene3D" id="2.60.40.1530">
    <property type="entry name" value="ntegrin, alpha v. Chain A, domain 4"/>
    <property type="match status" value="1"/>
</dbReference>
<dbReference type="Pfam" id="PF20805">
    <property type="entry name" value="Integrin_A_Ig_2"/>
    <property type="match status" value="1"/>
</dbReference>